<comment type="subcellular location">
    <subcellularLocation>
        <location evidence="1">Membrane</location>
        <topology evidence="1">Single-pass type IV membrane protein</topology>
    </subcellularLocation>
</comment>
<feature type="compositionally biased region" description="Low complexity" evidence="7">
    <location>
        <begin position="122"/>
        <end position="135"/>
    </location>
</feature>
<dbReference type="Proteomes" id="UP001215151">
    <property type="component" value="Unassembled WGS sequence"/>
</dbReference>
<evidence type="ECO:0000256" key="8">
    <source>
        <dbReference type="SAM" id="Phobius"/>
    </source>
</evidence>
<dbReference type="CDD" id="cd15849">
    <property type="entry name" value="SNARE_Sso1"/>
    <property type="match status" value="1"/>
</dbReference>
<evidence type="ECO:0000313" key="11">
    <source>
        <dbReference type="Proteomes" id="UP001215151"/>
    </source>
</evidence>
<dbReference type="GO" id="GO:0012505">
    <property type="term" value="C:endomembrane system"/>
    <property type="evidence" value="ECO:0007669"/>
    <property type="project" value="TreeGrafter"/>
</dbReference>
<feature type="region of interest" description="Disordered" evidence="7">
    <location>
        <begin position="122"/>
        <end position="166"/>
    </location>
</feature>
<evidence type="ECO:0000313" key="10">
    <source>
        <dbReference type="EMBL" id="KAJ8469611.1"/>
    </source>
</evidence>
<dbReference type="Pfam" id="PF00804">
    <property type="entry name" value="Syntaxin"/>
    <property type="match status" value="1"/>
</dbReference>
<keyword evidence="4 8" id="KW-1133">Transmembrane helix</keyword>
<dbReference type="GO" id="GO:0005484">
    <property type="term" value="F:SNAP receptor activity"/>
    <property type="evidence" value="ECO:0007669"/>
    <property type="project" value="TreeGrafter"/>
</dbReference>
<dbReference type="GO" id="GO:0006887">
    <property type="term" value="P:exocytosis"/>
    <property type="evidence" value="ECO:0007669"/>
    <property type="project" value="TreeGrafter"/>
</dbReference>
<evidence type="ECO:0000256" key="3">
    <source>
        <dbReference type="ARBA" id="ARBA00022692"/>
    </source>
</evidence>
<dbReference type="InterPro" id="IPR006011">
    <property type="entry name" value="Syntaxin_N"/>
</dbReference>
<organism evidence="10 11">
    <name type="scientific">Trametes cubensis</name>
    <dbReference type="NCBI Taxonomy" id="1111947"/>
    <lineage>
        <taxon>Eukaryota</taxon>
        <taxon>Fungi</taxon>
        <taxon>Dikarya</taxon>
        <taxon>Basidiomycota</taxon>
        <taxon>Agaricomycotina</taxon>
        <taxon>Agaricomycetes</taxon>
        <taxon>Polyporales</taxon>
        <taxon>Polyporaceae</taxon>
        <taxon>Trametes</taxon>
    </lineage>
</organism>
<accession>A0AAD7X8V3</accession>
<dbReference type="GO" id="GO:0006906">
    <property type="term" value="P:vesicle fusion"/>
    <property type="evidence" value="ECO:0007669"/>
    <property type="project" value="TreeGrafter"/>
</dbReference>
<protein>
    <recommendedName>
        <fullName evidence="9">t-SNARE coiled-coil homology domain-containing protein</fullName>
    </recommendedName>
</protein>
<comment type="caution">
    <text evidence="10">The sequence shown here is derived from an EMBL/GenBank/DDBJ whole genome shotgun (WGS) entry which is preliminary data.</text>
</comment>
<dbReference type="GO" id="GO:0000149">
    <property type="term" value="F:SNARE binding"/>
    <property type="evidence" value="ECO:0007669"/>
    <property type="project" value="TreeGrafter"/>
</dbReference>
<dbReference type="Gene3D" id="1.20.58.70">
    <property type="match status" value="1"/>
</dbReference>
<reference evidence="10" key="1">
    <citation type="submission" date="2022-11" db="EMBL/GenBank/DDBJ databases">
        <title>Genome Sequence of Cubamyces cubensis.</title>
        <authorList>
            <person name="Buettner E."/>
        </authorList>
    </citation>
    <scope>NUCLEOTIDE SEQUENCE</scope>
    <source>
        <strain evidence="10">MPL-01</strain>
    </source>
</reference>
<dbReference type="PANTHER" id="PTHR19957">
    <property type="entry name" value="SYNTAXIN"/>
    <property type="match status" value="1"/>
</dbReference>
<name>A0AAD7X8V3_9APHY</name>
<dbReference type="SMART" id="SM00397">
    <property type="entry name" value="t_SNARE"/>
    <property type="match status" value="1"/>
</dbReference>
<evidence type="ECO:0000256" key="1">
    <source>
        <dbReference type="ARBA" id="ARBA00004211"/>
    </source>
</evidence>
<evidence type="ECO:0000256" key="5">
    <source>
        <dbReference type="ARBA" id="ARBA00023054"/>
    </source>
</evidence>
<sequence length="431" mass="47395">MCTYHFTADGASKLAGVYRHAHDQNEDEPRTILMVRRSNGCDSTTGGGGSGECGRGRQPGKEAVSSTWAGSAVPDWGPGRNPILESSIAAVVATLFHRDHSHLLLFFLPLFPLLTQIPAQARQQQQQQQGQAGQAHEMTTVGGGAYVPPTSPQAENGAGNGSTDPMANFYSEVTSIQDGIAQFSSNVSRIADLHSRTLNSTDEGASRQNEALLDDLVGQTRQLSNDLKQRIQALASYPVTRAQDQTIRKNQTGLLRQKFIEVLQNYQGVERDYRAKYRQRVERQFRIVKPDATPEEVAAVVDDAEGGAQIFTQALSSSTRYGESRMAYREVQDRHNDIKKIERTLEELTQLFNDMAVLVAQQDEALDRIQSRAQSVEGHTGAGLKNTEIAVEHARSARRKRWICFGLFVAIIAILALILGLYFGLRNGGSK</sequence>
<feature type="transmembrane region" description="Helical" evidence="8">
    <location>
        <begin position="402"/>
        <end position="425"/>
    </location>
</feature>
<dbReference type="Pfam" id="PF05739">
    <property type="entry name" value="SNARE"/>
    <property type="match status" value="1"/>
</dbReference>
<dbReference type="FunFam" id="1.20.58.70:FF:000008">
    <property type="entry name" value="Syntaxin family protein"/>
    <property type="match status" value="1"/>
</dbReference>
<dbReference type="EMBL" id="JAPEVG010000282">
    <property type="protein sequence ID" value="KAJ8469611.1"/>
    <property type="molecule type" value="Genomic_DNA"/>
</dbReference>
<dbReference type="PROSITE" id="PS50192">
    <property type="entry name" value="T_SNARE"/>
    <property type="match status" value="1"/>
</dbReference>
<evidence type="ECO:0000256" key="6">
    <source>
        <dbReference type="ARBA" id="ARBA00023136"/>
    </source>
</evidence>
<dbReference type="AlphaFoldDB" id="A0AAD7X8V3"/>
<dbReference type="GO" id="GO:0048278">
    <property type="term" value="P:vesicle docking"/>
    <property type="evidence" value="ECO:0007669"/>
    <property type="project" value="TreeGrafter"/>
</dbReference>
<dbReference type="SMART" id="SM00503">
    <property type="entry name" value="SynN"/>
    <property type="match status" value="1"/>
</dbReference>
<evidence type="ECO:0000256" key="7">
    <source>
        <dbReference type="SAM" id="MobiDB-lite"/>
    </source>
</evidence>
<dbReference type="CDD" id="cd00179">
    <property type="entry name" value="SynN"/>
    <property type="match status" value="1"/>
</dbReference>
<dbReference type="GO" id="GO:0006886">
    <property type="term" value="P:intracellular protein transport"/>
    <property type="evidence" value="ECO:0007669"/>
    <property type="project" value="TreeGrafter"/>
</dbReference>
<dbReference type="InterPro" id="IPR000727">
    <property type="entry name" value="T_SNARE_dom"/>
</dbReference>
<evidence type="ECO:0000256" key="4">
    <source>
        <dbReference type="ARBA" id="ARBA00022989"/>
    </source>
</evidence>
<dbReference type="GO" id="GO:0005886">
    <property type="term" value="C:plasma membrane"/>
    <property type="evidence" value="ECO:0007669"/>
    <property type="project" value="TreeGrafter"/>
</dbReference>
<dbReference type="InterPro" id="IPR010989">
    <property type="entry name" value="SNARE"/>
</dbReference>
<feature type="region of interest" description="Disordered" evidence="7">
    <location>
        <begin position="38"/>
        <end position="74"/>
    </location>
</feature>
<comment type="similarity">
    <text evidence="2">Belongs to the syntaxin family.</text>
</comment>
<evidence type="ECO:0000259" key="9">
    <source>
        <dbReference type="PROSITE" id="PS50192"/>
    </source>
</evidence>
<keyword evidence="3 8" id="KW-0812">Transmembrane</keyword>
<gene>
    <name evidence="10" type="ORF">ONZ51_g8871</name>
</gene>
<proteinExistence type="inferred from homology"/>
<evidence type="ECO:0000256" key="2">
    <source>
        <dbReference type="ARBA" id="ARBA00009063"/>
    </source>
</evidence>
<keyword evidence="5" id="KW-0175">Coiled coil</keyword>
<dbReference type="PANTHER" id="PTHR19957:SF307">
    <property type="entry name" value="PROTEIN SSO1-RELATED"/>
    <property type="match status" value="1"/>
</dbReference>
<feature type="domain" description="T-SNARE coiled-coil homology" evidence="9">
    <location>
        <begin position="328"/>
        <end position="390"/>
    </location>
</feature>
<keyword evidence="6 8" id="KW-0472">Membrane</keyword>
<dbReference type="InterPro" id="IPR045242">
    <property type="entry name" value="Syntaxin"/>
</dbReference>
<keyword evidence="11" id="KW-1185">Reference proteome</keyword>
<dbReference type="GO" id="GO:0031201">
    <property type="term" value="C:SNARE complex"/>
    <property type="evidence" value="ECO:0007669"/>
    <property type="project" value="TreeGrafter"/>
</dbReference>
<dbReference type="SUPFAM" id="SSF47661">
    <property type="entry name" value="t-snare proteins"/>
    <property type="match status" value="1"/>
</dbReference>